<dbReference type="PANTHER" id="PTHR14226">
    <property type="entry name" value="NEUROPATHY TARGET ESTERASE/SWISS CHEESE D.MELANOGASTER"/>
    <property type="match status" value="1"/>
</dbReference>
<protein>
    <submittedName>
        <fullName evidence="6">Putative esterase of the alpha-beta hydrolase superfamily</fullName>
    </submittedName>
</protein>
<name>H0UNQ1_9BACT</name>
<dbReference type="HOGENOM" id="CLU_014750_1_0_0"/>
<reference evidence="6 7" key="1">
    <citation type="submission" date="2011-10" db="EMBL/GenBank/DDBJ databases">
        <title>The Noncontiguous Finished genome of Thermanaerovibrio velox DSM 12556.</title>
        <authorList>
            <consortium name="US DOE Joint Genome Institute (JGI-PGF)"/>
            <person name="Lucas S."/>
            <person name="Copeland A."/>
            <person name="Lapidus A."/>
            <person name="Glavina del Rio T."/>
            <person name="Dalin E."/>
            <person name="Tice H."/>
            <person name="Bruce D."/>
            <person name="Goodwin L."/>
            <person name="Pitluck S."/>
            <person name="Peters L."/>
            <person name="Mikhailova N."/>
            <person name="Teshima H."/>
            <person name="Kyrpides N."/>
            <person name="Mavromatis K."/>
            <person name="Ivanova N."/>
            <person name="Markowitz V."/>
            <person name="Cheng J.-F."/>
            <person name="Hugenholtz P."/>
            <person name="Woyke T."/>
            <person name="Wu D."/>
            <person name="Spring S."/>
            <person name="Brambilla E.-M."/>
            <person name="Klenk H.-P."/>
            <person name="Eisen J.A."/>
        </authorList>
    </citation>
    <scope>NUCLEOTIDE SEQUENCE [LARGE SCALE GENOMIC DNA]</scope>
    <source>
        <strain evidence="6 7">DSM 12556</strain>
    </source>
</reference>
<dbReference type="InterPro" id="IPR050301">
    <property type="entry name" value="NTE"/>
</dbReference>
<keyword evidence="3 4" id="KW-0443">Lipid metabolism</keyword>
<accession>H0UNQ1</accession>
<dbReference type="eggNOG" id="COG0729">
    <property type="taxonomic scope" value="Bacteria"/>
</dbReference>
<feature type="short sequence motif" description="GXSXG" evidence="4">
    <location>
        <begin position="81"/>
        <end position="85"/>
    </location>
</feature>
<gene>
    <name evidence="6" type="ORF">TheveDRAFT_1347</name>
</gene>
<dbReference type="GO" id="GO:0016787">
    <property type="term" value="F:hydrolase activity"/>
    <property type="evidence" value="ECO:0007669"/>
    <property type="project" value="UniProtKB-UniRule"/>
</dbReference>
<feature type="active site" description="Nucleophile" evidence="4">
    <location>
        <position position="83"/>
    </location>
</feature>
<keyword evidence="7" id="KW-1185">Reference proteome</keyword>
<dbReference type="Gene3D" id="2.40.160.50">
    <property type="entry name" value="membrane protein fhac: a member of the omp85/tpsb transporter family"/>
    <property type="match status" value="1"/>
</dbReference>
<evidence type="ECO:0000259" key="5">
    <source>
        <dbReference type="PROSITE" id="PS51635"/>
    </source>
</evidence>
<dbReference type="Gene3D" id="3.40.1090.10">
    <property type="entry name" value="Cytosolic phospholipase A2 catalytic domain"/>
    <property type="match status" value="2"/>
</dbReference>
<dbReference type="eggNOG" id="COG1752">
    <property type="taxonomic scope" value="Bacteria"/>
</dbReference>
<evidence type="ECO:0000256" key="4">
    <source>
        <dbReference type="PROSITE-ProRule" id="PRU01161"/>
    </source>
</evidence>
<evidence type="ECO:0000256" key="2">
    <source>
        <dbReference type="ARBA" id="ARBA00022963"/>
    </source>
</evidence>
<feature type="active site" description="Proton acceptor" evidence="4">
    <location>
        <position position="230"/>
    </location>
</feature>
<dbReference type="Pfam" id="PF01734">
    <property type="entry name" value="Patatin"/>
    <property type="match status" value="1"/>
</dbReference>
<dbReference type="PROSITE" id="PS51635">
    <property type="entry name" value="PNPLA"/>
    <property type="match status" value="1"/>
</dbReference>
<feature type="short sequence motif" description="DGA/G" evidence="4">
    <location>
        <begin position="230"/>
        <end position="232"/>
    </location>
</feature>
<dbReference type="AlphaFoldDB" id="H0UNQ1"/>
<dbReference type="CDD" id="cd07205">
    <property type="entry name" value="Pat_PNPLA6_PNPLA7_NTE1_like"/>
    <property type="match status" value="1"/>
</dbReference>
<evidence type="ECO:0000256" key="3">
    <source>
        <dbReference type="ARBA" id="ARBA00023098"/>
    </source>
</evidence>
<feature type="domain" description="PNPLA" evidence="5">
    <location>
        <begin position="50"/>
        <end position="243"/>
    </location>
</feature>
<evidence type="ECO:0000256" key="1">
    <source>
        <dbReference type="ARBA" id="ARBA00022801"/>
    </source>
</evidence>
<sequence length="719" mass="78647">MDLIAGGGCLMRSVRSKPGVRFIVFLLVLFAMVPFGTPCEASDYERGVVLVLSGGGTRGFAHIGVLRVLEERKVPVAGIVGTSMGAIIGGLYACGYSAAELEELITTNNILDLLYDRTSGLLPDASLNRLPKARSGFLDFYFDRQHNRIGPMGGMSASVLVSFLNRTVSAKVKDGDFSKLPIPFAAVATDLETGEPVVLRSGNLADAMRASMAIPGLFEPWMVNGRILVDGGLVANLPVSIAKELFPGFPVVAVNLSEGVRKDRKEIRTLYDVVAQSINIITASSIAAEAAKADVLIDPDVSRFGLLDSGGYEAIVDRGAKAARAALDARMALAEGQQQGPSKDDARLQQASLVKRVIIEGLPEPMARDMMDRFSPWIGRPLDMNAVSDAADDLMRRDQFLAVNGYAKEEEDGVSLVMSFQRRPPLEVSVGGYATNLHSQRWVALSAVKRDLANAGDVGELQLRVGDHWGGVLRYFSPYSGNSQWGITFTGREEEISPEGLNASRWERYGLRVLRYFDNGRTRLGAGILGEQIEMDGSSSSLGPYLYFSYDNTDSRNFPTSGYSVETNLWAPDLERVLSRTVFQRYIPWNDKFRVVLSGGLETGDGDYPPHRAYLGDQEELYSLGDKPLWGDQAAWVRLGLSGTVMQTWWGRVNAELFVTAGMVMRDWSRSEDSWEVGLALSIPGQFFNGRLITVYNKDGKMTLGFSIGDPIWWNGPLP</sequence>
<evidence type="ECO:0000313" key="7">
    <source>
        <dbReference type="Proteomes" id="UP000005730"/>
    </source>
</evidence>
<evidence type="ECO:0000313" key="6">
    <source>
        <dbReference type="EMBL" id="EHM10466.1"/>
    </source>
</evidence>
<dbReference type="GO" id="GO:0016042">
    <property type="term" value="P:lipid catabolic process"/>
    <property type="evidence" value="ECO:0007669"/>
    <property type="project" value="UniProtKB-UniRule"/>
</dbReference>
<keyword evidence="2 4" id="KW-0442">Lipid degradation</keyword>
<dbReference type="Proteomes" id="UP000005730">
    <property type="component" value="Chromosome"/>
</dbReference>
<keyword evidence="1 4" id="KW-0378">Hydrolase</keyword>
<dbReference type="PANTHER" id="PTHR14226:SF76">
    <property type="entry name" value="NTE FAMILY PROTEIN RSSA"/>
    <property type="match status" value="1"/>
</dbReference>
<dbReference type="SUPFAM" id="SSF52151">
    <property type="entry name" value="FabD/lysophospholipase-like"/>
    <property type="match status" value="1"/>
</dbReference>
<dbReference type="InterPro" id="IPR002641">
    <property type="entry name" value="PNPLA_dom"/>
</dbReference>
<organism evidence="6 7">
    <name type="scientific">Thermanaerovibrio velox DSM 12556</name>
    <dbReference type="NCBI Taxonomy" id="926567"/>
    <lineage>
        <taxon>Bacteria</taxon>
        <taxon>Thermotogati</taxon>
        <taxon>Synergistota</taxon>
        <taxon>Synergistia</taxon>
        <taxon>Synergistales</taxon>
        <taxon>Synergistaceae</taxon>
        <taxon>Thermanaerovibrio</taxon>
    </lineage>
</organism>
<dbReference type="InterPro" id="IPR016035">
    <property type="entry name" value="Acyl_Trfase/lysoPLipase"/>
</dbReference>
<dbReference type="STRING" id="926567.TheveDRAFT_1347"/>
<dbReference type="EMBL" id="CM001377">
    <property type="protein sequence ID" value="EHM10466.1"/>
    <property type="molecule type" value="Genomic_DNA"/>
</dbReference>
<proteinExistence type="predicted"/>
<feature type="short sequence motif" description="GXGXXG" evidence="4">
    <location>
        <begin position="54"/>
        <end position="59"/>
    </location>
</feature>